<dbReference type="RefSeq" id="XP_013433742.1">
    <property type="nucleotide sequence ID" value="XM_013578288.1"/>
</dbReference>
<dbReference type="EMBL" id="HG723118">
    <property type="protein sequence ID" value="CDJ65275.1"/>
    <property type="molecule type" value="Genomic_DNA"/>
</dbReference>
<dbReference type="AlphaFoldDB" id="U6MUA7"/>
<evidence type="ECO:0000313" key="1">
    <source>
        <dbReference type="EMBL" id="CDJ65275.1"/>
    </source>
</evidence>
<dbReference type="GeneID" id="25470499"/>
<accession>U6MUA7</accession>
<keyword evidence="2" id="KW-1185">Reference proteome</keyword>
<evidence type="ECO:0000313" key="2">
    <source>
        <dbReference type="Proteomes" id="UP000030754"/>
    </source>
</evidence>
<dbReference type="Proteomes" id="UP000030754">
    <property type="component" value="Unassembled WGS sequence"/>
</dbReference>
<dbReference type="VEuPathDB" id="ToxoDB:ENH_00003050"/>
<proteinExistence type="predicted"/>
<protein>
    <submittedName>
        <fullName evidence="1">Uncharacterized protein</fullName>
    </submittedName>
</protein>
<organism evidence="1 2">
    <name type="scientific">Eimeria necatrix</name>
    <dbReference type="NCBI Taxonomy" id="51315"/>
    <lineage>
        <taxon>Eukaryota</taxon>
        <taxon>Sar</taxon>
        <taxon>Alveolata</taxon>
        <taxon>Apicomplexa</taxon>
        <taxon>Conoidasida</taxon>
        <taxon>Coccidia</taxon>
        <taxon>Eucoccidiorida</taxon>
        <taxon>Eimeriorina</taxon>
        <taxon>Eimeriidae</taxon>
        <taxon>Eimeria</taxon>
    </lineage>
</organism>
<reference evidence="1" key="1">
    <citation type="submission" date="2013-10" db="EMBL/GenBank/DDBJ databases">
        <title>Genomic analysis of the causative agents of coccidiosis in chickens.</title>
        <authorList>
            <person name="Reid A.J."/>
            <person name="Blake D."/>
            <person name="Billington K."/>
            <person name="Browne H."/>
            <person name="Dunn M."/>
            <person name="Hung S."/>
            <person name="Kawahara F."/>
            <person name="Miranda-Saavedra D."/>
            <person name="Mourier T."/>
            <person name="Nagra H."/>
            <person name="Otto T.D."/>
            <person name="Rawlings N."/>
            <person name="Sanchez A."/>
            <person name="Sanders M."/>
            <person name="Subramaniam C."/>
            <person name="Tay Y."/>
            <person name="Dear P."/>
            <person name="Doerig C."/>
            <person name="Gruber A."/>
            <person name="Parkinson J."/>
            <person name="Shirley M."/>
            <person name="Wan K.L."/>
            <person name="Berriman M."/>
            <person name="Tomley F."/>
            <person name="Pain A."/>
        </authorList>
    </citation>
    <scope>NUCLEOTIDE SEQUENCE [LARGE SCALE GENOMIC DNA]</scope>
    <source>
        <strain evidence="1">Houghton</strain>
    </source>
</reference>
<dbReference type="OrthoDB" id="331428at2759"/>
<gene>
    <name evidence="1" type="ORF">ENH_00003050</name>
</gene>
<reference evidence="1" key="2">
    <citation type="submission" date="2013-10" db="EMBL/GenBank/DDBJ databases">
        <authorList>
            <person name="Aslett M."/>
        </authorList>
    </citation>
    <scope>NUCLEOTIDE SEQUENCE [LARGE SCALE GENOMIC DNA]</scope>
    <source>
        <strain evidence="1">Houghton</strain>
    </source>
</reference>
<name>U6MUA7_9EIME</name>
<sequence length="179" mass="19011">MYRHCTARLKAAAAAAAQAAFFFFSISLSICWLSGWPLLGLLGGPLGGPLGAPQVQQSLEGAGERVYALSPAVKEAMEKAGVVHSACFEKERKDENEFLICIGRANCAHAKTRNNAQLLPAPEALESPEGKRKAMEVTHAVLTHVARELQTSDLKALMGKVSALGLACDGLQLSPQQQS</sequence>